<keyword evidence="3" id="KW-1185">Reference proteome</keyword>
<evidence type="ECO:0000256" key="1">
    <source>
        <dbReference type="SAM" id="Coils"/>
    </source>
</evidence>
<dbReference type="PANTHER" id="PTHR46894">
    <property type="entry name" value="TSC22 DOMAIN FAMILY PROTEIN 2"/>
    <property type="match status" value="1"/>
</dbReference>
<protein>
    <submittedName>
        <fullName evidence="4">TSC22 domain family protein 4</fullName>
    </submittedName>
</protein>
<dbReference type="RefSeq" id="XP_005754527.2">
    <property type="nucleotide sequence ID" value="XM_005754470.2"/>
</dbReference>
<dbReference type="CDD" id="cd21936">
    <property type="entry name" value="ZIP_TSC22D"/>
    <property type="match status" value="1"/>
</dbReference>
<dbReference type="CTD" id="81628"/>
<feature type="coiled-coil region" evidence="1">
    <location>
        <begin position="335"/>
        <end position="369"/>
    </location>
</feature>
<gene>
    <name evidence="4" type="primary">tsc22d4</name>
</gene>
<organism evidence="3 4">
    <name type="scientific">Pundamilia nyererei</name>
    <dbReference type="NCBI Taxonomy" id="303518"/>
    <lineage>
        <taxon>Eukaryota</taxon>
        <taxon>Metazoa</taxon>
        <taxon>Chordata</taxon>
        <taxon>Craniata</taxon>
        <taxon>Vertebrata</taxon>
        <taxon>Euteleostomi</taxon>
        <taxon>Actinopterygii</taxon>
        <taxon>Neopterygii</taxon>
        <taxon>Teleostei</taxon>
        <taxon>Neoteleostei</taxon>
        <taxon>Acanthomorphata</taxon>
        <taxon>Ovalentaria</taxon>
        <taxon>Cichlomorphae</taxon>
        <taxon>Cichliformes</taxon>
        <taxon>Cichlidae</taxon>
        <taxon>African cichlids</taxon>
        <taxon>Pseudocrenilabrinae</taxon>
        <taxon>Haplochromini</taxon>
        <taxon>Pundamilia</taxon>
    </lineage>
</organism>
<evidence type="ECO:0000313" key="4">
    <source>
        <dbReference type="RefSeq" id="XP_005754527.2"/>
    </source>
</evidence>
<dbReference type="InterPro" id="IPR000580">
    <property type="entry name" value="TSC22/Bun"/>
</dbReference>
<proteinExistence type="predicted"/>
<accession>A0A9Y3VXX9</accession>
<dbReference type="AlphaFoldDB" id="A0A9Y3VXX9"/>
<sequence length="376" mass="40803">MSGGKKRSGFQITSVTSEVNQSPADQLSPSAVLPIIQSEVSLQSPLCSPQGSSSQPTTPSLKRKYVSLDGGQGAGSSSRFRVVRLVSGAGGGGRGESYRRGRWMCTEFTERQEGPGFRRVMDSMRHAHSLESLEMIGRESERGGVHSQDNTHMLAQHVLHSGPPSPTHQTPANVRLLDHKESRLVVEQGLGSTPPPPSPRPRFAPTPLRLDVDASGRSVLRLSHSQPGSPPAGLYQPPLTPAQTPSGFSLDRTMFDLPGDASGGDTGASFMRGEEGMPNGKRAGLYIELQKRTDQLDAILAWSFSTTVGGVSHFDLPDSASGCGLNQDLVKSHLMLAVREEVELLREQIRELQERNRQLERENHTLRALTHSMHTQ</sequence>
<feature type="compositionally biased region" description="Low complexity" evidence="2">
    <location>
        <begin position="48"/>
        <end position="60"/>
    </location>
</feature>
<name>A0A9Y3VXX9_9CICH</name>
<evidence type="ECO:0000313" key="3">
    <source>
        <dbReference type="Proteomes" id="UP000695023"/>
    </source>
</evidence>
<keyword evidence="1" id="KW-0175">Coiled coil</keyword>
<feature type="region of interest" description="Disordered" evidence="2">
    <location>
        <begin position="1"/>
        <end position="26"/>
    </location>
</feature>
<reference evidence="4" key="1">
    <citation type="submission" date="2025-08" db="UniProtKB">
        <authorList>
            <consortium name="RefSeq"/>
        </authorList>
    </citation>
    <scope>IDENTIFICATION</scope>
</reference>
<dbReference type="Proteomes" id="UP000695023">
    <property type="component" value="Unplaced"/>
</dbReference>
<dbReference type="InterPro" id="IPR053049">
    <property type="entry name" value="TSC22_domain_protein_2"/>
</dbReference>
<feature type="region of interest" description="Disordered" evidence="2">
    <location>
        <begin position="221"/>
        <end position="241"/>
    </location>
</feature>
<dbReference type="PANTHER" id="PTHR46894:SF1">
    <property type="entry name" value="TSC22 DOMAIN FAMILY PROTEIN 2"/>
    <property type="match status" value="1"/>
</dbReference>
<dbReference type="Gene3D" id="1.20.5.490">
    <property type="entry name" value="Single helix bin"/>
    <property type="match status" value="1"/>
</dbReference>
<dbReference type="SUPFAM" id="SSF58026">
    <property type="entry name" value="Delta-sleep-inducing peptide immunoreactive peptide"/>
    <property type="match status" value="1"/>
</dbReference>
<dbReference type="GO" id="GO:0006357">
    <property type="term" value="P:regulation of transcription by RNA polymerase II"/>
    <property type="evidence" value="ECO:0007669"/>
    <property type="project" value="InterPro"/>
</dbReference>
<feature type="region of interest" description="Disordered" evidence="2">
    <location>
        <begin position="43"/>
        <end position="76"/>
    </location>
</feature>
<dbReference type="Pfam" id="PF01166">
    <property type="entry name" value="TSC22"/>
    <property type="match status" value="1"/>
</dbReference>
<feature type="compositionally biased region" description="Polar residues" evidence="2">
    <location>
        <begin position="10"/>
        <end position="26"/>
    </location>
</feature>
<evidence type="ECO:0000256" key="2">
    <source>
        <dbReference type="SAM" id="MobiDB-lite"/>
    </source>
</evidence>